<sequence>MSHASTMPLAAAPGDTALLAGSLALFDDLVVTTGPQRRRPGRLRTPTSEAPQRLQRPPTLPALPGTPAWPSPPPPQRQPPRVPVVRERAWPTRSATPASTADALSPPEPTFEVIGEPCQSLLRINDWEGLRGSLAVNPYRGCTLGCQGCPSVSTRVYAKVNAAEQLRDELRQPRYQVKPIQLGTTADAYQHAERTQRLTRGILQLLHDCGNPVVIVTRSTGVLRDVDLLLPMAQQSRLLLAISLCTLDEALSRQWEPLAPTPAERLAAMKRLAKAGVPVALHLAPQPSLASLASDRNDADLANVIEAAAKAGASMLMYRLQPDRHATADGSGPPGPESRREKENKLIELARQHGLSVDRPELDRRHFRPPAPRQPTEQPVARDATRAPVTHGPQRSLF</sequence>
<dbReference type="Pfam" id="PF04055">
    <property type="entry name" value="Radical_SAM"/>
    <property type="match status" value="1"/>
</dbReference>
<keyword evidence="3" id="KW-0411">Iron-sulfur</keyword>
<dbReference type="PANTHER" id="PTHR43432">
    <property type="entry name" value="SLR0285 PROTEIN"/>
    <property type="match status" value="1"/>
</dbReference>
<dbReference type="InterPro" id="IPR007197">
    <property type="entry name" value="rSAM"/>
</dbReference>
<evidence type="ECO:0000256" key="3">
    <source>
        <dbReference type="ARBA" id="ARBA00023014"/>
    </source>
</evidence>
<dbReference type="PANTHER" id="PTHR43432:SF3">
    <property type="entry name" value="SLR0285 PROTEIN"/>
    <property type="match status" value="1"/>
</dbReference>
<evidence type="ECO:0000259" key="5">
    <source>
        <dbReference type="Pfam" id="PF04055"/>
    </source>
</evidence>
<name>A0ABM7YM53_9BURK</name>
<reference evidence="6" key="1">
    <citation type="submission" date="2022-04" db="EMBL/GenBank/DDBJ databases">
        <title>Whole genome sequence of Sphaerotilus sp. FB-5.</title>
        <authorList>
            <person name="Takeda M."/>
            <person name="Narihara S."/>
            <person name="Akimoto M."/>
            <person name="Akimoto R."/>
            <person name="Nishiyashiki S."/>
            <person name="Murakami T."/>
        </authorList>
    </citation>
    <scope>NUCLEOTIDE SEQUENCE</scope>
    <source>
        <strain evidence="6">FB-5</strain>
    </source>
</reference>
<dbReference type="CDD" id="cd01335">
    <property type="entry name" value="Radical_SAM"/>
    <property type="match status" value="1"/>
</dbReference>
<protein>
    <recommendedName>
        <fullName evidence="5">Radical SAM core domain-containing protein</fullName>
    </recommendedName>
</protein>
<dbReference type="RefSeq" id="WP_251973564.1">
    <property type="nucleotide sequence ID" value="NZ_AP025730.1"/>
</dbReference>
<proteinExistence type="predicted"/>
<feature type="compositionally biased region" description="Pro residues" evidence="4">
    <location>
        <begin position="67"/>
        <end position="82"/>
    </location>
</feature>
<accession>A0ABM7YM53</accession>
<evidence type="ECO:0000256" key="4">
    <source>
        <dbReference type="SAM" id="MobiDB-lite"/>
    </source>
</evidence>
<evidence type="ECO:0000313" key="6">
    <source>
        <dbReference type="EMBL" id="BDI05540.1"/>
    </source>
</evidence>
<dbReference type="SFLD" id="SFLDG01084">
    <property type="entry name" value="Uncharacterised_Radical_SAM_Su"/>
    <property type="match status" value="1"/>
</dbReference>
<evidence type="ECO:0000313" key="7">
    <source>
        <dbReference type="Proteomes" id="UP001057498"/>
    </source>
</evidence>
<feature type="region of interest" description="Disordered" evidence="4">
    <location>
        <begin position="34"/>
        <end position="110"/>
    </location>
</feature>
<gene>
    <name evidence="6" type="ORF">CATMQ487_25100</name>
</gene>
<keyword evidence="7" id="KW-1185">Reference proteome</keyword>
<dbReference type="InterPro" id="IPR058240">
    <property type="entry name" value="rSAM_sf"/>
</dbReference>
<feature type="compositionally biased region" description="Basic and acidic residues" evidence="4">
    <location>
        <begin position="350"/>
        <end position="364"/>
    </location>
</feature>
<organism evidence="6 7">
    <name type="scientific">Sphaerotilus microaerophilus</name>
    <dbReference type="NCBI Taxonomy" id="2914710"/>
    <lineage>
        <taxon>Bacteria</taxon>
        <taxon>Pseudomonadati</taxon>
        <taxon>Pseudomonadota</taxon>
        <taxon>Betaproteobacteria</taxon>
        <taxon>Burkholderiales</taxon>
        <taxon>Sphaerotilaceae</taxon>
        <taxon>Sphaerotilus</taxon>
    </lineage>
</organism>
<dbReference type="InterPro" id="IPR040086">
    <property type="entry name" value="MJ0683-like"/>
</dbReference>
<dbReference type="Gene3D" id="3.80.30.30">
    <property type="match status" value="1"/>
</dbReference>
<dbReference type="SUPFAM" id="SSF102114">
    <property type="entry name" value="Radical SAM enzymes"/>
    <property type="match status" value="1"/>
</dbReference>
<keyword evidence="2" id="KW-0408">Iron</keyword>
<dbReference type="EMBL" id="AP025730">
    <property type="protein sequence ID" value="BDI05540.1"/>
    <property type="molecule type" value="Genomic_DNA"/>
</dbReference>
<dbReference type="SFLD" id="SFLDS00029">
    <property type="entry name" value="Radical_SAM"/>
    <property type="match status" value="1"/>
</dbReference>
<evidence type="ECO:0000256" key="1">
    <source>
        <dbReference type="ARBA" id="ARBA00022723"/>
    </source>
</evidence>
<dbReference type="Proteomes" id="UP001057498">
    <property type="component" value="Chromosome"/>
</dbReference>
<evidence type="ECO:0000256" key="2">
    <source>
        <dbReference type="ARBA" id="ARBA00023004"/>
    </source>
</evidence>
<feature type="domain" description="Radical SAM core" evidence="5">
    <location>
        <begin position="136"/>
        <end position="279"/>
    </location>
</feature>
<feature type="region of interest" description="Disordered" evidence="4">
    <location>
        <begin position="350"/>
        <end position="398"/>
    </location>
</feature>
<keyword evidence="1" id="KW-0479">Metal-binding</keyword>